<dbReference type="AlphaFoldDB" id="A0AAN9TYT8"/>
<proteinExistence type="predicted"/>
<name>A0AAN9TYT8_9PEZI</name>
<evidence type="ECO:0000313" key="3">
    <source>
        <dbReference type="Proteomes" id="UP001320245"/>
    </source>
</evidence>
<dbReference type="InterPro" id="IPR010730">
    <property type="entry name" value="HET"/>
</dbReference>
<evidence type="ECO:0000313" key="2">
    <source>
        <dbReference type="EMBL" id="KAK7732285.1"/>
    </source>
</evidence>
<reference evidence="2 3" key="1">
    <citation type="journal article" date="2023" name="PLoS ONE">
        <title>Cytospora paraplurivora sp. nov. isolated from orchards with fruit tree decline syndrome in Ontario, Canada.</title>
        <authorList>
            <person name="Ilyukhin E."/>
            <person name="Nguyen H.D.T."/>
            <person name="Castle A.J."/>
            <person name="Ellouze W."/>
        </authorList>
    </citation>
    <scope>NUCLEOTIDE SEQUENCE [LARGE SCALE GENOMIC DNA]</scope>
    <source>
        <strain evidence="2 3">FDS-564</strain>
    </source>
</reference>
<organism evidence="2 3">
    <name type="scientific">Cytospora paraplurivora</name>
    <dbReference type="NCBI Taxonomy" id="2898453"/>
    <lineage>
        <taxon>Eukaryota</taxon>
        <taxon>Fungi</taxon>
        <taxon>Dikarya</taxon>
        <taxon>Ascomycota</taxon>
        <taxon>Pezizomycotina</taxon>
        <taxon>Sordariomycetes</taxon>
        <taxon>Sordariomycetidae</taxon>
        <taxon>Diaporthales</taxon>
        <taxon>Cytosporaceae</taxon>
        <taxon>Cytospora</taxon>
    </lineage>
</organism>
<evidence type="ECO:0000259" key="1">
    <source>
        <dbReference type="Pfam" id="PF06985"/>
    </source>
</evidence>
<feature type="domain" description="Heterokaryon incompatibility" evidence="1">
    <location>
        <begin position="46"/>
        <end position="209"/>
    </location>
</feature>
<comment type="caution">
    <text evidence="2">The sequence shown here is derived from an EMBL/GenBank/DDBJ whole genome shotgun (WGS) entry which is preliminary data.</text>
</comment>
<dbReference type="PANTHER" id="PTHR24148">
    <property type="entry name" value="ANKYRIN REPEAT DOMAIN-CONTAINING PROTEIN 39 HOMOLOG-RELATED"/>
    <property type="match status" value="1"/>
</dbReference>
<accession>A0AAN9TYT8</accession>
<dbReference type="PANTHER" id="PTHR24148:SF79">
    <property type="entry name" value="HETEROKARYON INCOMPATIBILITY DOMAIN-CONTAINING PROTEIN"/>
    <property type="match status" value="1"/>
</dbReference>
<keyword evidence="3" id="KW-1185">Reference proteome</keyword>
<sequence length="228" mass="25737">MAITHAMIYGPLDRPSKQIRLLEIISTEPQVVFTIHTVSLLQKPIFSALSYVWGYPPLFADVIVDGAAIPVTQNLIDAVKDIHKYWTQKTSGQSSSPMKLWADAICINQEDVAEENFQVPLMREIYSGAEQVLSWLGKSDETTSAALDALQLICKGISDLDEGSLLHLDWMKEHPRLCDGYPGDPRGPWLGIVNLTHRQYWNRVWIFQEVYLARDLLLISGSNYFGFA</sequence>
<gene>
    <name evidence="2" type="ORF">SLS53_008576</name>
</gene>
<dbReference type="Proteomes" id="UP001320245">
    <property type="component" value="Unassembled WGS sequence"/>
</dbReference>
<dbReference type="Pfam" id="PF06985">
    <property type="entry name" value="HET"/>
    <property type="match status" value="1"/>
</dbReference>
<protein>
    <recommendedName>
        <fullName evidence="1">Heterokaryon incompatibility domain-containing protein</fullName>
    </recommendedName>
</protein>
<dbReference type="InterPro" id="IPR052895">
    <property type="entry name" value="HetReg/Transcr_Mod"/>
</dbReference>
<dbReference type="EMBL" id="JAJSPL020000052">
    <property type="protein sequence ID" value="KAK7732285.1"/>
    <property type="molecule type" value="Genomic_DNA"/>
</dbReference>